<proteinExistence type="predicted"/>
<name>A0A9D4Q4Z8_RHISA</name>
<comment type="caution">
    <text evidence="4">The sequence shown here is derived from an EMBL/GenBank/DDBJ whole genome shotgun (WGS) entry which is preliminary data.</text>
</comment>
<keyword evidence="1" id="KW-0862">Zinc</keyword>
<sequence length="381" mass="41952">MEVEGGPLTSEEFSKDSGWQTVAARGSRAKSAPVERAGAISTGANPNDDVAAQGRRDRGRAKAKIIFRVRREDHCQASSRVGPTVVAEAIWNAVGIDSVTRYSDTMCPNFQQNIMVVSTPSRENATRYVKVECIAIGGQQHEVNAYEAAPHSTCKGVIRGIAPSDGPEELDCKIVTSKNPQAMGDERIKNTGTVVVVFDGYKVPNYVSYGGTLVRCALYRKQVEVCYACGRLGHRADVCSCPDEAVCRGCGIAKLDEQHKCRLCGGRHLTAAKECQVPDTVPRQTQTRRAIPGQQKQVSGLRLGRPTVPGPRRSLRESLSADYRWAFRTPFQAQKEIQIQGHIRTQGKVQEPFPEPLRLQDPIRFQRRPAEEDEVEPNVGR</sequence>
<evidence type="ECO:0000313" key="5">
    <source>
        <dbReference type="Proteomes" id="UP000821837"/>
    </source>
</evidence>
<dbReference type="AlphaFoldDB" id="A0A9D4Q4Z8"/>
<evidence type="ECO:0000256" key="1">
    <source>
        <dbReference type="PROSITE-ProRule" id="PRU00047"/>
    </source>
</evidence>
<feature type="domain" description="CCHC-type" evidence="3">
    <location>
        <begin position="226"/>
        <end position="239"/>
    </location>
</feature>
<reference evidence="4" key="2">
    <citation type="submission" date="2021-09" db="EMBL/GenBank/DDBJ databases">
        <authorList>
            <person name="Jia N."/>
            <person name="Wang J."/>
            <person name="Shi W."/>
            <person name="Du L."/>
            <person name="Sun Y."/>
            <person name="Zhan W."/>
            <person name="Jiang J."/>
            <person name="Wang Q."/>
            <person name="Zhang B."/>
            <person name="Ji P."/>
            <person name="Sakyi L.B."/>
            <person name="Cui X."/>
            <person name="Yuan T."/>
            <person name="Jiang B."/>
            <person name="Yang W."/>
            <person name="Lam T.T.-Y."/>
            <person name="Chang Q."/>
            <person name="Ding S."/>
            <person name="Wang X."/>
            <person name="Zhu J."/>
            <person name="Ruan X."/>
            <person name="Zhao L."/>
            <person name="Wei J."/>
            <person name="Que T."/>
            <person name="Du C."/>
            <person name="Cheng J."/>
            <person name="Dai P."/>
            <person name="Han X."/>
            <person name="Huang E."/>
            <person name="Gao Y."/>
            <person name="Liu J."/>
            <person name="Shao H."/>
            <person name="Ye R."/>
            <person name="Li L."/>
            <person name="Wei W."/>
            <person name="Wang X."/>
            <person name="Wang C."/>
            <person name="Huo Q."/>
            <person name="Li W."/>
            <person name="Guo W."/>
            <person name="Chen H."/>
            <person name="Chen S."/>
            <person name="Zhou L."/>
            <person name="Zhou L."/>
            <person name="Ni X."/>
            <person name="Tian J."/>
            <person name="Zhou Y."/>
            <person name="Sheng Y."/>
            <person name="Liu T."/>
            <person name="Pan Y."/>
            <person name="Xia L."/>
            <person name="Li J."/>
            <person name="Zhao F."/>
            <person name="Cao W."/>
        </authorList>
    </citation>
    <scope>NUCLEOTIDE SEQUENCE</scope>
    <source>
        <strain evidence="4">Rsan-2018</strain>
        <tissue evidence="4">Larvae</tissue>
    </source>
</reference>
<dbReference type="GO" id="GO:0003676">
    <property type="term" value="F:nucleic acid binding"/>
    <property type="evidence" value="ECO:0007669"/>
    <property type="project" value="InterPro"/>
</dbReference>
<dbReference type="GO" id="GO:0008270">
    <property type="term" value="F:zinc ion binding"/>
    <property type="evidence" value="ECO:0007669"/>
    <property type="project" value="UniProtKB-KW"/>
</dbReference>
<feature type="region of interest" description="Disordered" evidence="2">
    <location>
        <begin position="345"/>
        <end position="381"/>
    </location>
</feature>
<feature type="compositionally biased region" description="Acidic residues" evidence="2">
    <location>
        <begin position="371"/>
        <end position="381"/>
    </location>
</feature>
<evidence type="ECO:0000256" key="2">
    <source>
        <dbReference type="SAM" id="MobiDB-lite"/>
    </source>
</evidence>
<accession>A0A9D4Q4Z8</accession>
<keyword evidence="1" id="KW-0863">Zinc-finger</keyword>
<evidence type="ECO:0000259" key="3">
    <source>
        <dbReference type="PROSITE" id="PS50158"/>
    </source>
</evidence>
<keyword evidence="5" id="KW-1185">Reference proteome</keyword>
<feature type="compositionally biased region" description="Polar residues" evidence="2">
    <location>
        <begin position="282"/>
        <end position="298"/>
    </location>
</feature>
<keyword evidence="1" id="KW-0479">Metal-binding</keyword>
<feature type="region of interest" description="Disordered" evidence="2">
    <location>
        <begin position="280"/>
        <end position="315"/>
    </location>
</feature>
<gene>
    <name evidence="4" type="ORF">HPB52_006436</name>
</gene>
<reference evidence="4" key="1">
    <citation type="journal article" date="2020" name="Cell">
        <title>Large-Scale Comparative Analyses of Tick Genomes Elucidate Their Genetic Diversity and Vector Capacities.</title>
        <authorList>
            <consortium name="Tick Genome and Microbiome Consortium (TIGMIC)"/>
            <person name="Jia N."/>
            <person name="Wang J."/>
            <person name="Shi W."/>
            <person name="Du L."/>
            <person name="Sun Y."/>
            <person name="Zhan W."/>
            <person name="Jiang J.F."/>
            <person name="Wang Q."/>
            <person name="Zhang B."/>
            <person name="Ji P."/>
            <person name="Bell-Sakyi L."/>
            <person name="Cui X.M."/>
            <person name="Yuan T.T."/>
            <person name="Jiang B.G."/>
            <person name="Yang W.F."/>
            <person name="Lam T.T."/>
            <person name="Chang Q.C."/>
            <person name="Ding S.J."/>
            <person name="Wang X.J."/>
            <person name="Zhu J.G."/>
            <person name="Ruan X.D."/>
            <person name="Zhao L."/>
            <person name="Wei J.T."/>
            <person name="Ye R.Z."/>
            <person name="Que T.C."/>
            <person name="Du C.H."/>
            <person name="Zhou Y.H."/>
            <person name="Cheng J.X."/>
            <person name="Dai P.F."/>
            <person name="Guo W.B."/>
            <person name="Han X.H."/>
            <person name="Huang E.J."/>
            <person name="Li L.F."/>
            <person name="Wei W."/>
            <person name="Gao Y.C."/>
            <person name="Liu J.Z."/>
            <person name="Shao H.Z."/>
            <person name="Wang X."/>
            <person name="Wang C.C."/>
            <person name="Yang T.C."/>
            <person name="Huo Q.B."/>
            <person name="Li W."/>
            <person name="Chen H.Y."/>
            <person name="Chen S.E."/>
            <person name="Zhou L.G."/>
            <person name="Ni X.B."/>
            <person name="Tian J.H."/>
            <person name="Sheng Y."/>
            <person name="Liu T."/>
            <person name="Pan Y.S."/>
            <person name="Xia L.Y."/>
            <person name="Li J."/>
            <person name="Zhao F."/>
            <person name="Cao W.C."/>
        </authorList>
    </citation>
    <scope>NUCLEOTIDE SEQUENCE</scope>
    <source>
        <strain evidence="4">Rsan-2018</strain>
    </source>
</reference>
<evidence type="ECO:0000313" key="4">
    <source>
        <dbReference type="EMBL" id="KAH7968185.1"/>
    </source>
</evidence>
<dbReference type="VEuPathDB" id="VectorBase:RSAN_029951"/>
<protein>
    <recommendedName>
        <fullName evidence="3">CCHC-type domain-containing protein</fullName>
    </recommendedName>
</protein>
<dbReference type="PROSITE" id="PS50158">
    <property type="entry name" value="ZF_CCHC"/>
    <property type="match status" value="1"/>
</dbReference>
<dbReference type="InterPro" id="IPR001878">
    <property type="entry name" value="Znf_CCHC"/>
</dbReference>
<dbReference type="Proteomes" id="UP000821837">
    <property type="component" value="Unassembled WGS sequence"/>
</dbReference>
<dbReference type="EMBL" id="JABSTV010001248">
    <property type="protein sequence ID" value="KAH7968185.1"/>
    <property type="molecule type" value="Genomic_DNA"/>
</dbReference>
<organism evidence="4 5">
    <name type="scientific">Rhipicephalus sanguineus</name>
    <name type="common">Brown dog tick</name>
    <name type="synonym">Ixodes sanguineus</name>
    <dbReference type="NCBI Taxonomy" id="34632"/>
    <lineage>
        <taxon>Eukaryota</taxon>
        <taxon>Metazoa</taxon>
        <taxon>Ecdysozoa</taxon>
        <taxon>Arthropoda</taxon>
        <taxon>Chelicerata</taxon>
        <taxon>Arachnida</taxon>
        <taxon>Acari</taxon>
        <taxon>Parasitiformes</taxon>
        <taxon>Ixodida</taxon>
        <taxon>Ixodoidea</taxon>
        <taxon>Ixodidae</taxon>
        <taxon>Rhipicephalinae</taxon>
        <taxon>Rhipicephalus</taxon>
        <taxon>Rhipicephalus</taxon>
    </lineage>
</organism>
<feature type="region of interest" description="Disordered" evidence="2">
    <location>
        <begin position="1"/>
        <end position="57"/>
    </location>
</feature>